<dbReference type="GO" id="GO:0004640">
    <property type="term" value="F:phosphoribosylanthranilate isomerase activity"/>
    <property type="evidence" value="ECO:0007669"/>
    <property type="project" value="UniProtKB-UniRule"/>
</dbReference>
<proteinExistence type="inferred from homology"/>
<evidence type="ECO:0000256" key="3">
    <source>
        <dbReference type="ARBA" id="ARBA00012572"/>
    </source>
</evidence>
<comment type="similarity">
    <text evidence="9">Belongs to the TrpF family.</text>
</comment>
<keyword evidence="5 9" id="KW-0028">Amino-acid biosynthesis</keyword>
<evidence type="ECO:0000256" key="4">
    <source>
        <dbReference type="ARBA" id="ARBA00022272"/>
    </source>
</evidence>
<dbReference type="InterPro" id="IPR044643">
    <property type="entry name" value="TrpF_fam"/>
</dbReference>
<dbReference type="RefSeq" id="WP_058117781.1">
    <property type="nucleotide sequence ID" value="NZ_CP011307.1"/>
</dbReference>
<accession>A0A0S2W473</accession>
<dbReference type="Gene3D" id="3.20.20.70">
    <property type="entry name" value="Aldolase class I"/>
    <property type="match status" value="1"/>
</dbReference>
<dbReference type="AlphaFoldDB" id="A0A0S2W473"/>
<name>A0A0S2W473_9FIRM</name>
<evidence type="ECO:0000313" key="12">
    <source>
        <dbReference type="Proteomes" id="UP000064844"/>
    </source>
</evidence>
<dbReference type="GO" id="GO:0000162">
    <property type="term" value="P:L-tryptophan biosynthetic process"/>
    <property type="evidence" value="ECO:0007669"/>
    <property type="project" value="UniProtKB-UniRule"/>
</dbReference>
<keyword evidence="12" id="KW-1185">Reference proteome</keyword>
<evidence type="ECO:0000256" key="8">
    <source>
        <dbReference type="ARBA" id="ARBA00023235"/>
    </source>
</evidence>
<comment type="pathway">
    <text evidence="2 9">Amino-acid biosynthesis; L-tryptophan biosynthesis; L-tryptophan from chorismate: step 3/5.</text>
</comment>
<dbReference type="STRING" id="1297617.IB211_01773"/>
<dbReference type="EMBL" id="CP011307">
    <property type="protein sequence ID" value="ALP94164.1"/>
    <property type="molecule type" value="Genomic_DNA"/>
</dbReference>
<evidence type="ECO:0000256" key="2">
    <source>
        <dbReference type="ARBA" id="ARBA00004664"/>
    </source>
</evidence>
<reference evidence="12" key="2">
    <citation type="submission" date="2015-04" db="EMBL/GenBank/DDBJ databases">
        <title>A butyrogenic pathway from the amino acid lysine in a human gut commensal.</title>
        <authorList>
            <person name="de Vos W.M."/>
            <person name="Bui N.T.P."/>
            <person name="Plugge C.M."/>
            <person name="Ritari J."/>
        </authorList>
    </citation>
    <scope>NUCLEOTIDE SEQUENCE [LARGE SCALE GENOMIC DNA]</scope>
    <source>
        <strain evidence="12">AF211</strain>
    </source>
</reference>
<gene>
    <name evidence="9" type="primary">trpF</name>
    <name evidence="11" type="ORF">IB211_01773</name>
</gene>
<keyword evidence="6 9" id="KW-0822">Tryptophan biosynthesis</keyword>
<evidence type="ECO:0000256" key="6">
    <source>
        <dbReference type="ARBA" id="ARBA00022822"/>
    </source>
</evidence>
<dbReference type="InterPro" id="IPR013785">
    <property type="entry name" value="Aldolase_TIM"/>
</dbReference>
<evidence type="ECO:0000256" key="1">
    <source>
        <dbReference type="ARBA" id="ARBA00001164"/>
    </source>
</evidence>
<comment type="catalytic activity">
    <reaction evidence="1 9">
        <text>N-(5-phospho-beta-D-ribosyl)anthranilate = 1-(2-carboxyphenylamino)-1-deoxy-D-ribulose 5-phosphate</text>
        <dbReference type="Rhea" id="RHEA:21540"/>
        <dbReference type="ChEBI" id="CHEBI:18277"/>
        <dbReference type="ChEBI" id="CHEBI:58613"/>
        <dbReference type="EC" id="5.3.1.24"/>
    </reaction>
</comment>
<dbReference type="InterPro" id="IPR011060">
    <property type="entry name" value="RibuloseP-bd_barrel"/>
</dbReference>
<dbReference type="UniPathway" id="UPA00035">
    <property type="reaction ID" value="UER00042"/>
</dbReference>
<evidence type="ECO:0000256" key="5">
    <source>
        <dbReference type="ARBA" id="ARBA00022605"/>
    </source>
</evidence>
<sequence>MTKIKICGLYRPCDIQFVNDARPDWCGFIIDFPKSHRNVSPHEARSLRTCLAPGIIPVGVFVDQPVEQVCALLNDGTISIAQLHGHEDAAYIAALRASSPGHAVWKAFKIRSLDDLDAANASSADLVLLDNGYGTGRTFDWSLAGGVNRPFLLAGGLAPDNIPEAVAALHPYGVDISSGVETGGQKDRGKILAAVSAARRNET</sequence>
<dbReference type="SUPFAM" id="SSF51366">
    <property type="entry name" value="Ribulose-phoshate binding barrel"/>
    <property type="match status" value="1"/>
</dbReference>
<evidence type="ECO:0000256" key="7">
    <source>
        <dbReference type="ARBA" id="ARBA00023141"/>
    </source>
</evidence>
<feature type="domain" description="N-(5'phosphoribosyl) anthranilate isomerase (PRAI)" evidence="10">
    <location>
        <begin position="5"/>
        <end position="195"/>
    </location>
</feature>
<dbReference type="eggNOG" id="COG0135">
    <property type="taxonomic scope" value="Bacteria"/>
</dbReference>
<evidence type="ECO:0000256" key="9">
    <source>
        <dbReference type="HAMAP-Rule" id="MF_00135"/>
    </source>
</evidence>
<dbReference type="EC" id="5.3.1.24" evidence="3 9"/>
<dbReference type="CDD" id="cd00405">
    <property type="entry name" value="PRAI"/>
    <property type="match status" value="1"/>
</dbReference>
<organism evidence="11 12">
    <name type="scientific">Intestinimonas butyriciproducens</name>
    <dbReference type="NCBI Taxonomy" id="1297617"/>
    <lineage>
        <taxon>Bacteria</taxon>
        <taxon>Bacillati</taxon>
        <taxon>Bacillota</taxon>
        <taxon>Clostridia</taxon>
        <taxon>Eubacteriales</taxon>
        <taxon>Intestinimonas</taxon>
    </lineage>
</organism>
<evidence type="ECO:0000259" key="10">
    <source>
        <dbReference type="Pfam" id="PF00697"/>
    </source>
</evidence>
<evidence type="ECO:0000313" key="11">
    <source>
        <dbReference type="EMBL" id="ALP94164.1"/>
    </source>
</evidence>
<keyword evidence="7 9" id="KW-0057">Aromatic amino acid biosynthesis</keyword>
<dbReference type="HAMAP" id="MF_00135">
    <property type="entry name" value="PRAI"/>
    <property type="match status" value="1"/>
</dbReference>
<keyword evidence="8 9" id="KW-0413">Isomerase</keyword>
<dbReference type="InterPro" id="IPR001240">
    <property type="entry name" value="PRAI_dom"/>
</dbReference>
<dbReference type="PATRIC" id="fig|1297617.4.peg.1822"/>
<dbReference type="PANTHER" id="PTHR42894">
    <property type="entry name" value="N-(5'-PHOSPHORIBOSYL)ANTHRANILATE ISOMERASE"/>
    <property type="match status" value="1"/>
</dbReference>
<dbReference type="PANTHER" id="PTHR42894:SF1">
    <property type="entry name" value="N-(5'-PHOSPHORIBOSYL)ANTHRANILATE ISOMERASE"/>
    <property type="match status" value="1"/>
</dbReference>
<reference evidence="11 12" key="1">
    <citation type="journal article" date="2015" name="Nat. Commun.">
        <title>Production of butyrate from lysine and the Amadori product fructoselysine by a human gut commensal.</title>
        <authorList>
            <person name="Bui T.P."/>
            <person name="Ritari J."/>
            <person name="Boeren S."/>
            <person name="de Waard P."/>
            <person name="Plugge C.M."/>
            <person name="de Vos W.M."/>
        </authorList>
    </citation>
    <scope>NUCLEOTIDE SEQUENCE [LARGE SCALE GENOMIC DNA]</scope>
    <source>
        <strain evidence="11 12">AF211</strain>
    </source>
</reference>
<dbReference type="KEGG" id="ibu:IB211_01773"/>
<dbReference type="Proteomes" id="UP000064844">
    <property type="component" value="Chromosome"/>
</dbReference>
<protein>
    <recommendedName>
        <fullName evidence="4 9">N-(5'-phosphoribosyl)anthranilate isomerase</fullName>
        <shortName evidence="9">PRAI</shortName>
        <ecNumber evidence="3 9">5.3.1.24</ecNumber>
    </recommendedName>
</protein>
<dbReference type="Pfam" id="PF00697">
    <property type="entry name" value="PRAI"/>
    <property type="match status" value="1"/>
</dbReference>